<keyword evidence="14 24" id="KW-0658">Purine biosynthesis</keyword>
<comment type="function">
    <text evidence="21">Catalyzes the conversion of xanthine monophosphate (XMP) to GMP in the presence of glutamine and ATP through an adenyl-XMP intermediate.</text>
</comment>
<keyword evidence="11" id="KW-0479">Metal-binding</keyword>
<evidence type="ECO:0000259" key="25">
    <source>
        <dbReference type="PROSITE" id="PS51553"/>
    </source>
</evidence>
<dbReference type="EMBL" id="KV020168">
    <property type="protein sequence ID" value="KZV14869.1"/>
    <property type="molecule type" value="Genomic_DNA"/>
</dbReference>
<dbReference type="InterPro" id="IPR025777">
    <property type="entry name" value="GMPS_ATP_PPase_dom"/>
</dbReference>
<dbReference type="FunFam" id="3.40.50.620:FF:000001">
    <property type="entry name" value="GMP synthase [glutamine-hydrolyzing]"/>
    <property type="match status" value="1"/>
</dbReference>
<dbReference type="InterPro" id="IPR028883">
    <property type="entry name" value="tRNA_aden_deaminase"/>
</dbReference>
<dbReference type="CDD" id="cd01997">
    <property type="entry name" value="GMP_synthase_C"/>
    <property type="match status" value="1"/>
</dbReference>
<keyword evidence="13 24" id="KW-0332">GMP biosynthesis</keyword>
<dbReference type="InterPro" id="IPR002125">
    <property type="entry name" value="CMP_dCMP_dom"/>
</dbReference>
<dbReference type="PANTHER" id="PTHR11922:SF2">
    <property type="entry name" value="GMP SYNTHASE [GLUTAMINE-HYDROLYZING]"/>
    <property type="match status" value="1"/>
</dbReference>
<dbReference type="InterPro" id="IPR022310">
    <property type="entry name" value="NAD/GMP_synthase"/>
</dbReference>
<proteinExistence type="inferred from homology"/>
<evidence type="ECO:0000256" key="14">
    <source>
        <dbReference type="ARBA" id="ARBA00022755"/>
    </source>
</evidence>
<dbReference type="GO" id="GO:0003921">
    <property type="term" value="F:GMP synthase activity"/>
    <property type="evidence" value="ECO:0007669"/>
    <property type="project" value="InterPro"/>
</dbReference>
<dbReference type="EC" id="3.5.4.33" evidence="5"/>
<evidence type="ECO:0000256" key="12">
    <source>
        <dbReference type="ARBA" id="ARBA00022741"/>
    </source>
</evidence>
<evidence type="ECO:0000256" key="5">
    <source>
        <dbReference type="ARBA" id="ARBA00012740"/>
    </source>
</evidence>
<dbReference type="PRINTS" id="PR00099">
    <property type="entry name" value="CPSGATASE"/>
</dbReference>
<protein>
    <recommendedName>
        <fullName evidence="8">GMP synthase [glutamine-hydrolyzing]</fullName>
        <ecNumber evidence="5">3.5.4.33</ecNumber>
        <ecNumber evidence="6">6.3.5.2</ecNumber>
    </recommendedName>
    <alternativeName>
        <fullName evidence="19">GMP synthetase</fullName>
    </alternativeName>
    <alternativeName>
        <fullName evidence="20">Glutamine amidotransferase</fullName>
    </alternativeName>
    <alternativeName>
        <fullName evidence="7">tRNA-specific adenosine deaminase 2</fullName>
    </alternativeName>
</protein>
<gene>
    <name evidence="27" type="ORF">F511_08509</name>
</gene>
<evidence type="ECO:0000256" key="6">
    <source>
        <dbReference type="ARBA" id="ARBA00012746"/>
    </source>
</evidence>
<comment type="similarity">
    <text evidence="3">Belongs to the cytidine and deoxycytidylate deaminase family. ADAT2 subfamily.</text>
</comment>
<sequence>MTANIHSDKILILDFGAQYTQLIARRVRELGVYCEIWAWDHAPAEIAAFGAKGIILSGGPESTTLPGAPQAPQEVFASGLPILGICYGMQTLAAQLGGATEAADQREFGHAEVDIVANSRLFDGLSDHAGAHRLDVWMSHGDHVSKAPPGFVVTGSTDRIPVAVMEDETRRWYGVQFHPEVTHTKQGSALLKRFVTEICGCATLWTAANIIEDQIERVRAQVGEDHVLLGLSGGVDSSVVAALLHRAIGEQLTCVFVDTGLLRWQEGDQVMTTMAEHMGVKVIRVDAAERYFTALQGVADPEAKRKIIGRLFVEIFDEESAKVTAAGHGQVKWLAQGTIYPDVIESAGSKTGKAHVIKSHHNVGGLPEHMKLKLVEPLRELFKDEVRRIGVELGLPREMVYRHPFPGPGLGVRILGEVKPEYAELLARADAIFIEELRRADLYDKTSQAFAVFLPVKSVGVVGDARAYEWVIALRAVETIDFMTAHWAQLPYDFLGRVSNRIINELRGVSRVVYDISGKPPATIEWDRRPAGFLMKWFYFTEMIEETSQPFTSEDTAYMRRALQLAAHARDAENEVPVGAVLVLNDEIVGLGWNRNITLHDPTAHAEVMALRAAGEKLTNHRVVGATLYVTLEPCAMCAMALIHARIGRVVYAATDPKTGAAGSVFDTLIDPRHNHRLQVQGGLLAGESATMLREFFRARR</sequence>
<evidence type="ECO:0000256" key="8">
    <source>
        <dbReference type="ARBA" id="ARBA00021562"/>
    </source>
</evidence>
<dbReference type="Pfam" id="PF02540">
    <property type="entry name" value="NAD_synthase"/>
    <property type="match status" value="1"/>
</dbReference>
<evidence type="ECO:0000256" key="15">
    <source>
        <dbReference type="ARBA" id="ARBA00022801"/>
    </source>
</evidence>
<keyword evidence="12 24" id="KW-0547">Nucleotide-binding</keyword>
<dbReference type="FunFam" id="3.40.140.10:FF:000005">
    <property type="entry name" value="tRNA-specific adenosine deaminase"/>
    <property type="match status" value="1"/>
</dbReference>
<dbReference type="AlphaFoldDB" id="A0A2Z7A0C3"/>
<dbReference type="InterPro" id="IPR014729">
    <property type="entry name" value="Rossmann-like_a/b/a_fold"/>
</dbReference>
<comment type="catalytic activity">
    <reaction evidence="23">
        <text>XMP + L-glutamine + ATP + H2O = GMP + L-glutamate + AMP + diphosphate + 2 H(+)</text>
        <dbReference type="Rhea" id="RHEA:11680"/>
        <dbReference type="ChEBI" id="CHEBI:15377"/>
        <dbReference type="ChEBI" id="CHEBI:15378"/>
        <dbReference type="ChEBI" id="CHEBI:29985"/>
        <dbReference type="ChEBI" id="CHEBI:30616"/>
        <dbReference type="ChEBI" id="CHEBI:33019"/>
        <dbReference type="ChEBI" id="CHEBI:57464"/>
        <dbReference type="ChEBI" id="CHEBI:58115"/>
        <dbReference type="ChEBI" id="CHEBI:58359"/>
        <dbReference type="ChEBI" id="CHEBI:456215"/>
        <dbReference type="EC" id="6.3.5.2"/>
    </reaction>
</comment>
<comment type="cofactor">
    <cofactor evidence="1">
        <name>Zn(2+)</name>
        <dbReference type="ChEBI" id="CHEBI:29105"/>
    </cofactor>
</comment>
<evidence type="ECO:0000256" key="11">
    <source>
        <dbReference type="ARBA" id="ARBA00022723"/>
    </source>
</evidence>
<keyword evidence="15" id="KW-0378">Hydrolase</keyword>
<keyword evidence="28" id="KW-1185">Reference proteome</keyword>
<evidence type="ECO:0000256" key="22">
    <source>
        <dbReference type="ARBA" id="ARBA00048045"/>
    </source>
</evidence>
<dbReference type="FunFam" id="3.30.300.10:FF:000002">
    <property type="entry name" value="GMP synthase [glutamine-hydrolyzing]"/>
    <property type="match status" value="1"/>
</dbReference>
<evidence type="ECO:0000256" key="1">
    <source>
        <dbReference type="ARBA" id="ARBA00001947"/>
    </source>
</evidence>
<dbReference type="Gene3D" id="3.40.50.620">
    <property type="entry name" value="HUPs"/>
    <property type="match status" value="1"/>
</dbReference>
<dbReference type="PANTHER" id="PTHR11922">
    <property type="entry name" value="GMP SYNTHASE-RELATED"/>
    <property type="match status" value="1"/>
</dbReference>
<dbReference type="PROSITE" id="PS51273">
    <property type="entry name" value="GATASE_TYPE_1"/>
    <property type="match status" value="1"/>
</dbReference>
<dbReference type="PROSITE" id="PS51747">
    <property type="entry name" value="CYT_DCMP_DEAMINASES_2"/>
    <property type="match status" value="1"/>
</dbReference>
<dbReference type="InterPro" id="IPR004739">
    <property type="entry name" value="GMP_synth_GATase"/>
</dbReference>
<feature type="binding site" evidence="24">
    <location>
        <begin position="232"/>
        <end position="238"/>
    </location>
    <ligand>
        <name>ATP</name>
        <dbReference type="ChEBI" id="CHEBI:30616"/>
    </ligand>
</feature>
<dbReference type="PROSITE" id="PS51553">
    <property type="entry name" value="GMPS_ATP_PPASE"/>
    <property type="match status" value="1"/>
</dbReference>
<evidence type="ECO:0000256" key="24">
    <source>
        <dbReference type="PROSITE-ProRule" id="PRU00886"/>
    </source>
</evidence>
<dbReference type="Pfam" id="PF00383">
    <property type="entry name" value="dCMP_cyt_deam_1"/>
    <property type="match status" value="1"/>
</dbReference>
<accession>A0A2Z7A0C3</accession>
<dbReference type="SUPFAM" id="SSF54810">
    <property type="entry name" value="GMP synthetase C-terminal dimerisation domain"/>
    <property type="match status" value="1"/>
</dbReference>
<name>A0A2Z7A0C3_9LAMI</name>
<dbReference type="Proteomes" id="UP000250235">
    <property type="component" value="Unassembled WGS sequence"/>
</dbReference>
<evidence type="ECO:0000256" key="16">
    <source>
        <dbReference type="ARBA" id="ARBA00022833"/>
    </source>
</evidence>
<reference evidence="27 28" key="1">
    <citation type="journal article" date="2015" name="Proc. Natl. Acad. Sci. U.S.A.">
        <title>The resurrection genome of Boea hygrometrica: A blueprint for survival of dehydration.</title>
        <authorList>
            <person name="Xiao L."/>
            <person name="Yang G."/>
            <person name="Zhang L."/>
            <person name="Yang X."/>
            <person name="Zhao S."/>
            <person name="Ji Z."/>
            <person name="Zhou Q."/>
            <person name="Hu M."/>
            <person name="Wang Y."/>
            <person name="Chen M."/>
            <person name="Xu Y."/>
            <person name="Jin H."/>
            <person name="Xiao X."/>
            <person name="Hu G."/>
            <person name="Bao F."/>
            <person name="Hu Y."/>
            <person name="Wan P."/>
            <person name="Li L."/>
            <person name="Deng X."/>
            <person name="Kuang T."/>
            <person name="Xiang C."/>
            <person name="Zhu J.K."/>
            <person name="Oliver M.J."/>
            <person name="He Y."/>
        </authorList>
    </citation>
    <scope>NUCLEOTIDE SEQUENCE [LARGE SCALE GENOMIC DNA]</scope>
    <source>
        <strain evidence="28">cv. XS01</strain>
    </source>
</reference>
<dbReference type="NCBIfam" id="TIGR00884">
    <property type="entry name" value="guaA_Cterm"/>
    <property type="match status" value="1"/>
</dbReference>
<evidence type="ECO:0000256" key="21">
    <source>
        <dbReference type="ARBA" id="ARBA00044933"/>
    </source>
</evidence>
<dbReference type="GO" id="GO:0052717">
    <property type="term" value="F:tRNA-specific adenosine-34 deaminase activity"/>
    <property type="evidence" value="ECO:0007669"/>
    <property type="project" value="UniProtKB-EC"/>
</dbReference>
<dbReference type="GO" id="GO:0005524">
    <property type="term" value="F:ATP binding"/>
    <property type="evidence" value="ECO:0007669"/>
    <property type="project" value="UniProtKB-UniRule"/>
</dbReference>
<keyword evidence="18" id="KW-0315">Glutamine amidotransferase</keyword>
<dbReference type="CDD" id="cd01742">
    <property type="entry name" value="GATase1_GMP_Synthase"/>
    <property type="match status" value="1"/>
</dbReference>
<evidence type="ECO:0000256" key="20">
    <source>
        <dbReference type="ARBA" id="ARBA00031356"/>
    </source>
</evidence>
<dbReference type="UniPathway" id="UPA00189">
    <property type="reaction ID" value="UER00296"/>
</dbReference>
<evidence type="ECO:0000256" key="7">
    <source>
        <dbReference type="ARBA" id="ARBA00019216"/>
    </source>
</evidence>
<evidence type="ECO:0000256" key="3">
    <source>
        <dbReference type="ARBA" id="ARBA00010669"/>
    </source>
</evidence>
<evidence type="ECO:0000256" key="23">
    <source>
        <dbReference type="ARBA" id="ARBA00049404"/>
    </source>
</evidence>
<dbReference type="CDD" id="cd01285">
    <property type="entry name" value="nucleoside_deaminase"/>
    <property type="match status" value="1"/>
</dbReference>
<dbReference type="OrthoDB" id="1669185at2759"/>
<dbReference type="Pfam" id="PF00958">
    <property type="entry name" value="GMP_synt_C"/>
    <property type="match status" value="1"/>
</dbReference>
<dbReference type="Gene3D" id="3.40.50.880">
    <property type="match status" value="1"/>
</dbReference>
<dbReference type="Gene3D" id="3.30.300.10">
    <property type="match status" value="1"/>
</dbReference>
<dbReference type="SUPFAM" id="SSF53927">
    <property type="entry name" value="Cytidine deaminase-like"/>
    <property type="match status" value="1"/>
</dbReference>
<dbReference type="SUPFAM" id="SSF52317">
    <property type="entry name" value="Class I glutamine amidotransferase-like"/>
    <property type="match status" value="1"/>
</dbReference>
<dbReference type="PRINTS" id="PR00097">
    <property type="entry name" value="ANTSNTHASEII"/>
</dbReference>
<comment type="catalytic activity">
    <reaction evidence="22">
        <text>adenosine(34) in tRNA + H2O + H(+) = inosine(34) in tRNA + NH4(+)</text>
        <dbReference type="Rhea" id="RHEA:43168"/>
        <dbReference type="Rhea" id="RHEA-COMP:10373"/>
        <dbReference type="Rhea" id="RHEA-COMP:10374"/>
        <dbReference type="ChEBI" id="CHEBI:15377"/>
        <dbReference type="ChEBI" id="CHEBI:15378"/>
        <dbReference type="ChEBI" id="CHEBI:28938"/>
        <dbReference type="ChEBI" id="CHEBI:74411"/>
        <dbReference type="ChEBI" id="CHEBI:82852"/>
        <dbReference type="EC" id="3.5.4.33"/>
    </reaction>
</comment>
<organism evidence="27 28">
    <name type="scientific">Dorcoceras hygrometricum</name>
    <dbReference type="NCBI Taxonomy" id="472368"/>
    <lineage>
        <taxon>Eukaryota</taxon>
        <taxon>Viridiplantae</taxon>
        <taxon>Streptophyta</taxon>
        <taxon>Embryophyta</taxon>
        <taxon>Tracheophyta</taxon>
        <taxon>Spermatophyta</taxon>
        <taxon>Magnoliopsida</taxon>
        <taxon>eudicotyledons</taxon>
        <taxon>Gunneridae</taxon>
        <taxon>Pentapetalae</taxon>
        <taxon>asterids</taxon>
        <taxon>lamiids</taxon>
        <taxon>Lamiales</taxon>
        <taxon>Gesneriaceae</taxon>
        <taxon>Didymocarpoideae</taxon>
        <taxon>Trichosporeae</taxon>
        <taxon>Loxocarpinae</taxon>
        <taxon>Dorcoceras</taxon>
    </lineage>
</organism>
<dbReference type="HAMAP" id="MF_00344">
    <property type="entry name" value="GMP_synthase"/>
    <property type="match status" value="1"/>
</dbReference>
<keyword evidence="16" id="KW-0862">Zinc</keyword>
<dbReference type="Gene3D" id="3.40.140.10">
    <property type="entry name" value="Cytidine Deaminase, domain 2"/>
    <property type="match status" value="1"/>
</dbReference>
<dbReference type="PROSITE" id="PS00903">
    <property type="entry name" value="CYT_DCMP_DEAMINASES_1"/>
    <property type="match status" value="1"/>
</dbReference>
<evidence type="ECO:0000256" key="13">
    <source>
        <dbReference type="ARBA" id="ARBA00022749"/>
    </source>
</evidence>
<evidence type="ECO:0000256" key="17">
    <source>
        <dbReference type="ARBA" id="ARBA00022840"/>
    </source>
</evidence>
<dbReference type="InterPro" id="IPR029062">
    <property type="entry name" value="Class_I_gatase-like"/>
</dbReference>
<evidence type="ECO:0000259" key="26">
    <source>
        <dbReference type="PROSITE" id="PS51747"/>
    </source>
</evidence>
<dbReference type="NCBIfam" id="NF008113">
    <property type="entry name" value="PRK10860.1"/>
    <property type="match status" value="1"/>
</dbReference>
<dbReference type="GO" id="GO:0008270">
    <property type="term" value="F:zinc ion binding"/>
    <property type="evidence" value="ECO:0007669"/>
    <property type="project" value="InterPro"/>
</dbReference>
<dbReference type="EC" id="6.3.5.2" evidence="6"/>
<evidence type="ECO:0000256" key="18">
    <source>
        <dbReference type="ARBA" id="ARBA00022962"/>
    </source>
</evidence>
<evidence type="ECO:0000313" key="28">
    <source>
        <dbReference type="Proteomes" id="UP000250235"/>
    </source>
</evidence>
<comment type="subunit">
    <text evidence="4">Homodimer.</text>
</comment>
<dbReference type="InterPro" id="IPR022955">
    <property type="entry name" value="GMP_synthase"/>
</dbReference>
<dbReference type="GO" id="GO:0002100">
    <property type="term" value="P:tRNA wobble adenosine to inosine editing"/>
    <property type="evidence" value="ECO:0007669"/>
    <property type="project" value="InterPro"/>
</dbReference>
<dbReference type="NCBIfam" id="NF000848">
    <property type="entry name" value="PRK00074.1"/>
    <property type="match status" value="1"/>
</dbReference>
<dbReference type="PRINTS" id="PR00096">
    <property type="entry name" value="GATASE"/>
</dbReference>
<comment type="pathway">
    <text evidence="2">Purine metabolism; GMP biosynthesis; GMP from XMP (L-Gln route): step 1/1.</text>
</comment>
<dbReference type="NCBIfam" id="TIGR00888">
    <property type="entry name" value="guaA_Nterm"/>
    <property type="match status" value="1"/>
</dbReference>
<dbReference type="InterPro" id="IPR016193">
    <property type="entry name" value="Cytidine_deaminase-like"/>
</dbReference>
<evidence type="ECO:0000313" key="27">
    <source>
        <dbReference type="EMBL" id="KZV14869.1"/>
    </source>
</evidence>
<evidence type="ECO:0000256" key="4">
    <source>
        <dbReference type="ARBA" id="ARBA00011738"/>
    </source>
</evidence>
<dbReference type="InterPro" id="IPR017926">
    <property type="entry name" value="GATASE"/>
</dbReference>
<evidence type="ECO:0000256" key="2">
    <source>
        <dbReference type="ARBA" id="ARBA00005153"/>
    </source>
</evidence>
<keyword evidence="10" id="KW-0819">tRNA processing</keyword>
<evidence type="ECO:0000256" key="19">
    <source>
        <dbReference type="ARBA" id="ARBA00030464"/>
    </source>
</evidence>
<feature type="domain" description="GMPS ATP-PPase" evidence="25">
    <location>
        <begin position="205"/>
        <end position="402"/>
    </location>
</feature>
<evidence type="ECO:0000256" key="9">
    <source>
        <dbReference type="ARBA" id="ARBA00022598"/>
    </source>
</evidence>
<keyword evidence="9" id="KW-0436">Ligase</keyword>
<dbReference type="FunFam" id="3.40.50.880:FF:000001">
    <property type="entry name" value="GMP synthase [glutamine-hydrolyzing]"/>
    <property type="match status" value="1"/>
</dbReference>
<keyword evidence="17 24" id="KW-0067">ATP-binding</keyword>
<feature type="domain" description="CMP/dCMP-type deaminase" evidence="26">
    <location>
        <begin position="553"/>
        <end position="681"/>
    </location>
</feature>
<dbReference type="Pfam" id="PF00117">
    <property type="entry name" value="GATase"/>
    <property type="match status" value="1"/>
</dbReference>
<dbReference type="GO" id="GO:0005829">
    <property type="term" value="C:cytosol"/>
    <property type="evidence" value="ECO:0007669"/>
    <property type="project" value="TreeGrafter"/>
</dbReference>
<dbReference type="InterPro" id="IPR001674">
    <property type="entry name" value="GMP_synth_C"/>
</dbReference>
<evidence type="ECO:0000256" key="10">
    <source>
        <dbReference type="ARBA" id="ARBA00022694"/>
    </source>
</evidence>
<dbReference type="SUPFAM" id="SSF52402">
    <property type="entry name" value="Adenine nucleotide alpha hydrolases-like"/>
    <property type="match status" value="1"/>
</dbReference>
<dbReference type="InterPro" id="IPR016192">
    <property type="entry name" value="APOBEC/CMP_deaminase_Zn-bd"/>
</dbReference>
<dbReference type="HAMAP" id="MF_00972">
    <property type="entry name" value="tRNA_aden_deaminase"/>
    <property type="match status" value="1"/>
</dbReference>